<organism evidence="1 2">
    <name type="scientific">Arabidopsis thaliana</name>
    <name type="common">Mouse-ear cress</name>
    <dbReference type="NCBI Taxonomy" id="3702"/>
    <lineage>
        <taxon>Eukaryota</taxon>
        <taxon>Viridiplantae</taxon>
        <taxon>Streptophyta</taxon>
        <taxon>Embryophyta</taxon>
        <taxon>Tracheophyta</taxon>
        <taxon>Spermatophyta</taxon>
        <taxon>Magnoliopsida</taxon>
        <taxon>eudicotyledons</taxon>
        <taxon>Gunneridae</taxon>
        <taxon>Pentapetalae</taxon>
        <taxon>rosids</taxon>
        <taxon>malvids</taxon>
        <taxon>Brassicales</taxon>
        <taxon>Brassicaceae</taxon>
        <taxon>Camelineae</taxon>
        <taxon>Arabidopsis</taxon>
    </lineage>
</organism>
<name>A0A7G2DT16_ARATH</name>
<accession>A0A7G2DT16</accession>
<dbReference type="AlphaFoldDB" id="A0A7G2DT16"/>
<sequence>MLDWPPENPFEHSKLLNYYELQEDNDWIRLYLELAVATTNRGTIRDLDDLSNLKIIQVAIDTTPQDVDLVFNRTYFAIVYIQYKDSCEARVGKDVDRVAIVRRAFDEQRGCFSLVGKTLRLPKE</sequence>
<dbReference type="EMBL" id="LR881466">
    <property type="protein sequence ID" value="CAD5313636.1"/>
    <property type="molecule type" value="Genomic_DNA"/>
</dbReference>
<dbReference type="Proteomes" id="UP000516314">
    <property type="component" value="Chromosome 1"/>
</dbReference>
<gene>
    <name evidence="1" type="ORF">AT9943_LOCUS2126</name>
</gene>
<proteinExistence type="predicted"/>
<evidence type="ECO:0000313" key="2">
    <source>
        <dbReference type="Proteomes" id="UP000516314"/>
    </source>
</evidence>
<dbReference type="InterPro" id="IPR006462">
    <property type="entry name" value="MS5"/>
</dbReference>
<reference evidence="1 2" key="1">
    <citation type="submission" date="2020-09" db="EMBL/GenBank/DDBJ databases">
        <authorList>
            <person name="Ashkenazy H."/>
        </authorList>
    </citation>
    <scope>NUCLEOTIDE SEQUENCE [LARGE SCALE GENOMIC DNA]</scope>
    <source>
        <strain evidence="2">cv. Cdm-0</strain>
    </source>
</reference>
<evidence type="ECO:0000313" key="1">
    <source>
        <dbReference type="EMBL" id="CAD5313636.1"/>
    </source>
</evidence>
<protein>
    <submittedName>
        <fullName evidence="1">(thale cress) hypothetical protein</fullName>
    </submittedName>
</protein>
<dbReference type="Pfam" id="PF04776">
    <property type="entry name" value="protein_MS5"/>
    <property type="match status" value="1"/>
</dbReference>